<protein>
    <submittedName>
        <fullName evidence="2">Uncharacterized protein</fullName>
    </submittedName>
</protein>
<proteinExistence type="predicted"/>
<feature type="signal peptide" evidence="1">
    <location>
        <begin position="1"/>
        <end position="24"/>
    </location>
</feature>
<dbReference type="Proteomes" id="UP000229344">
    <property type="component" value="Unassembled WGS sequence"/>
</dbReference>
<keyword evidence="1" id="KW-0732">Signal</keyword>
<reference evidence="3" key="1">
    <citation type="submission" date="2017-09" db="EMBL/GenBank/DDBJ databases">
        <title>Depth-based differentiation of microbial function through sediment-hosted aquifers and enrichment of novel symbionts in the deep terrestrial subsurface.</title>
        <authorList>
            <person name="Probst A.J."/>
            <person name="Ladd B."/>
            <person name="Jarett J.K."/>
            <person name="Geller-Mcgrath D.E."/>
            <person name="Sieber C.M.K."/>
            <person name="Emerson J.B."/>
            <person name="Anantharaman K."/>
            <person name="Thomas B.C."/>
            <person name="Malmstrom R."/>
            <person name="Stieglmeier M."/>
            <person name="Klingl A."/>
            <person name="Woyke T."/>
            <person name="Ryan C.M."/>
            <person name="Banfield J.F."/>
        </authorList>
    </citation>
    <scope>NUCLEOTIDE SEQUENCE [LARGE SCALE GENOMIC DNA]</scope>
</reference>
<feature type="chain" id="PRO_5013755912" evidence="1">
    <location>
        <begin position="25"/>
        <end position="164"/>
    </location>
</feature>
<sequence>MYNIRCWFICIAVALGLSGAPAWADNSSQFERFKAAPKKKPLFGEELSLGITAKLNSQNQNIMVDAKWALDSQQIVRGAVSFSADGGGSYGCSLYYEYKPWQTLSIHVQLDYRQYIEHSRVVALVGTQLWSDGPSPRSSITLDYQFAVYGSEGDKLLLRFRNKF</sequence>
<gene>
    <name evidence="2" type="ORF">COU16_01310</name>
</gene>
<evidence type="ECO:0000313" key="3">
    <source>
        <dbReference type="Proteomes" id="UP000229344"/>
    </source>
</evidence>
<evidence type="ECO:0000256" key="1">
    <source>
        <dbReference type="SAM" id="SignalP"/>
    </source>
</evidence>
<comment type="caution">
    <text evidence="2">The sequence shown here is derived from an EMBL/GenBank/DDBJ whole genome shotgun (WGS) entry which is preliminary data.</text>
</comment>
<dbReference type="AlphaFoldDB" id="A0A2H0UGJ7"/>
<dbReference type="EMBL" id="PFBI01000004">
    <property type="protein sequence ID" value="PIR84806.1"/>
    <property type="molecule type" value="Genomic_DNA"/>
</dbReference>
<name>A0A2H0UGJ7_9BACT</name>
<organism evidence="2 3">
    <name type="scientific">Candidatus Kaiserbacteria bacterium CG10_big_fil_rev_8_21_14_0_10_47_16</name>
    <dbReference type="NCBI Taxonomy" id="1974608"/>
    <lineage>
        <taxon>Bacteria</taxon>
        <taxon>Candidatus Kaiseribacteriota</taxon>
    </lineage>
</organism>
<accession>A0A2H0UGJ7</accession>
<evidence type="ECO:0000313" key="2">
    <source>
        <dbReference type="EMBL" id="PIR84806.1"/>
    </source>
</evidence>